<dbReference type="Proteomes" id="UP001057402">
    <property type="component" value="Chromosome 12"/>
</dbReference>
<comment type="caution">
    <text evidence="1">The sequence shown here is derived from an EMBL/GenBank/DDBJ whole genome shotgun (WGS) entry which is preliminary data.</text>
</comment>
<sequence>MPIYTHHLDFHEKVLEKTQLFRKSDHLRTDDYFSDQHILKGSGLQPDKGVEEGGDKSTSTEEDGDFSSLDSCWSLSAVHAIEGIVQIRTGKLEELSAQELMDSCACNADGSGDAKDAFKYVW</sequence>
<accession>A0ACB9L1Q4</accession>
<dbReference type="EMBL" id="CM042891">
    <property type="protein sequence ID" value="KAI4303730.1"/>
    <property type="molecule type" value="Genomic_DNA"/>
</dbReference>
<organism evidence="1 2">
    <name type="scientific">Melastoma candidum</name>
    <dbReference type="NCBI Taxonomy" id="119954"/>
    <lineage>
        <taxon>Eukaryota</taxon>
        <taxon>Viridiplantae</taxon>
        <taxon>Streptophyta</taxon>
        <taxon>Embryophyta</taxon>
        <taxon>Tracheophyta</taxon>
        <taxon>Spermatophyta</taxon>
        <taxon>Magnoliopsida</taxon>
        <taxon>eudicotyledons</taxon>
        <taxon>Gunneridae</taxon>
        <taxon>Pentapetalae</taxon>
        <taxon>rosids</taxon>
        <taxon>malvids</taxon>
        <taxon>Myrtales</taxon>
        <taxon>Melastomataceae</taxon>
        <taxon>Melastomatoideae</taxon>
        <taxon>Melastomateae</taxon>
        <taxon>Melastoma</taxon>
    </lineage>
</organism>
<proteinExistence type="predicted"/>
<protein>
    <submittedName>
        <fullName evidence="1">Uncharacterized protein</fullName>
    </submittedName>
</protein>
<evidence type="ECO:0000313" key="1">
    <source>
        <dbReference type="EMBL" id="KAI4303730.1"/>
    </source>
</evidence>
<gene>
    <name evidence="1" type="ORF">MLD38_039327</name>
</gene>
<keyword evidence="2" id="KW-1185">Reference proteome</keyword>
<evidence type="ECO:0000313" key="2">
    <source>
        <dbReference type="Proteomes" id="UP001057402"/>
    </source>
</evidence>
<name>A0ACB9L1Q4_9MYRT</name>
<reference evidence="2" key="1">
    <citation type="journal article" date="2023" name="Front. Plant Sci.">
        <title>Chromosomal-level genome assembly of Melastoma candidum provides insights into trichome evolution.</title>
        <authorList>
            <person name="Zhong Y."/>
            <person name="Wu W."/>
            <person name="Sun C."/>
            <person name="Zou P."/>
            <person name="Liu Y."/>
            <person name="Dai S."/>
            <person name="Zhou R."/>
        </authorList>
    </citation>
    <scope>NUCLEOTIDE SEQUENCE [LARGE SCALE GENOMIC DNA]</scope>
</reference>